<dbReference type="AlphaFoldDB" id="A0A383CY93"/>
<accession>A0A383CY93</accession>
<feature type="non-terminal residue" evidence="1">
    <location>
        <position position="1"/>
    </location>
</feature>
<protein>
    <submittedName>
        <fullName evidence="1">Uncharacterized protein</fullName>
    </submittedName>
</protein>
<name>A0A383CY93_9ZZZZ</name>
<sequence>VAAIVYDLAVSDGLSPPIMTSAPMCQ</sequence>
<evidence type="ECO:0000313" key="1">
    <source>
        <dbReference type="EMBL" id="SVE37044.1"/>
    </source>
</evidence>
<proteinExistence type="predicted"/>
<organism evidence="1">
    <name type="scientific">marine metagenome</name>
    <dbReference type="NCBI Taxonomy" id="408172"/>
    <lineage>
        <taxon>unclassified sequences</taxon>
        <taxon>metagenomes</taxon>
        <taxon>ecological metagenomes</taxon>
    </lineage>
</organism>
<reference evidence="1" key="1">
    <citation type="submission" date="2018-05" db="EMBL/GenBank/DDBJ databases">
        <authorList>
            <person name="Lanie J.A."/>
            <person name="Ng W.-L."/>
            <person name="Kazmierczak K.M."/>
            <person name="Andrzejewski T.M."/>
            <person name="Davidsen T.M."/>
            <person name="Wayne K.J."/>
            <person name="Tettelin H."/>
            <person name="Glass J.I."/>
            <person name="Rusch D."/>
            <person name="Podicherti R."/>
            <person name="Tsui H.-C.T."/>
            <person name="Winkler M.E."/>
        </authorList>
    </citation>
    <scope>NUCLEOTIDE SEQUENCE</scope>
</reference>
<gene>
    <name evidence="1" type="ORF">METZ01_LOCUS489898</name>
</gene>
<dbReference type="EMBL" id="UINC01212630">
    <property type="protein sequence ID" value="SVE37044.1"/>
    <property type="molecule type" value="Genomic_DNA"/>
</dbReference>